<reference evidence="1" key="1">
    <citation type="submission" date="2020-08" db="EMBL/GenBank/DDBJ databases">
        <title>Genome public.</title>
        <authorList>
            <person name="Liu C."/>
            <person name="Sun Q."/>
        </authorList>
    </citation>
    <scope>NUCLEOTIDE SEQUENCE</scope>
    <source>
        <strain evidence="1">BX5</strain>
    </source>
</reference>
<dbReference type="RefSeq" id="WP_147562242.1">
    <property type="nucleotide sequence ID" value="NZ_JACOPN010000002.1"/>
</dbReference>
<gene>
    <name evidence="1" type="ORF">H8S55_04105</name>
</gene>
<evidence type="ECO:0000313" key="2">
    <source>
        <dbReference type="Proteomes" id="UP000602260"/>
    </source>
</evidence>
<comment type="caution">
    <text evidence="1">The sequence shown here is derived from an EMBL/GenBank/DDBJ whole genome shotgun (WGS) entry which is preliminary data.</text>
</comment>
<accession>A0A8J6IYN6</accession>
<evidence type="ECO:0000313" key="1">
    <source>
        <dbReference type="EMBL" id="MBC5716513.1"/>
    </source>
</evidence>
<dbReference type="Proteomes" id="UP000602260">
    <property type="component" value="Unassembled WGS sequence"/>
</dbReference>
<keyword evidence="2" id="KW-1185">Reference proteome</keyword>
<sequence>MELWTMVLTGGVGAAAIKLLDHVIQWGLKRWEGRREGVARVETEQERKINGLQAGLRVVLLDRIQYLGQCYLADGEISFDDRRRLHRMHDAYHTGLNGNGDLDVIMAQVDRLPLKH</sequence>
<dbReference type="EMBL" id="JACOPN010000002">
    <property type="protein sequence ID" value="MBC5716513.1"/>
    <property type="molecule type" value="Genomic_DNA"/>
</dbReference>
<name>A0A8J6IYN6_9FIRM</name>
<proteinExistence type="predicted"/>
<protein>
    <submittedName>
        <fullName evidence="1">Uncharacterized protein</fullName>
    </submittedName>
</protein>
<organism evidence="1 2">
    <name type="scientific">Flintibacter faecis</name>
    <dbReference type="NCBI Taxonomy" id="2763047"/>
    <lineage>
        <taxon>Bacteria</taxon>
        <taxon>Bacillati</taxon>
        <taxon>Bacillota</taxon>
        <taxon>Clostridia</taxon>
        <taxon>Eubacteriales</taxon>
        <taxon>Flintibacter</taxon>
    </lineage>
</organism>
<dbReference type="AlphaFoldDB" id="A0A8J6IYN6"/>